<gene>
    <name evidence="9" type="ORF">LY89DRAFT_73422</name>
</gene>
<dbReference type="EMBL" id="KQ947415">
    <property type="protein sequence ID" value="KUJ17185.1"/>
    <property type="molecule type" value="Genomic_DNA"/>
</dbReference>
<accession>A0A194XAI9</accession>
<dbReference type="Gene3D" id="1.20.1250.20">
    <property type="entry name" value="MFS general substrate transporter like domains"/>
    <property type="match status" value="1"/>
</dbReference>
<dbReference type="PROSITE" id="PS50850">
    <property type="entry name" value="MFS"/>
    <property type="match status" value="1"/>
</dbReference>
<organism evidence="9 10">
    <name type="scientific">Mollisia scopiformis</name>
    <name type="common">Conifer needle endophyte fungus</name>
    <name type="synonym">Phialocephala scopiformis</name>
    <dbReference type="NCBI Taxonomy" id="149040"/>
    <lineage>
        <taxon>Eukaryota</taxon>
        <taxon>Fungi</taxon>
        <taxon>Dikarya</taxon>
        <taxon>Ascomycota</taxon>
        <taxon>Pezizomycotina</taxon>
        <taxon>Leotiomycetes</taxon>
        <taxon>Helotiales</taxon>
        <taxon>Mollisiaceae</taxon>
        <taxon>Mollisia</taxon>
    </lineage>
</organism>
<feature type="transmembrane region" description="Helical" evidence="7">
    <location>
        <begin position="192"/>
        <end position="216"/>
    </location>
</feature>
<dbReference type="PANTHER" id="PTHR23504:SF15">
    <property type="entry name" value="MAJOR FACILITATOR SUPERFAMILY (MFS) PROFILE DOMAIN-CONTAINING PROTEIN"/>
    <property type="match status" value="1"/>
</dbReference>
<dbReference type="PANTHER" id="PTHR23504">
    <property type="entry name" value="MAJOR FACILITATOR SUPERFAMILY DOMAIN-CONTAINING PROTEIN 10"/>
    <property type="match status" value="1"/>
</dbReference>
<evidence type="ECO:0000259" key="8">
    <source>
        <dbReference type="PROSITE" id="PS50850"/>
    </source>
</evidence>
<reference evidence="9 10" key="1">
    <citation type="submission" date="2015-10" db="EMBL/GenBank/DDBJ databases">
        <title>Full genome of DAOMC 229536 Phialocephala scopiformis, a fungal endophyte of spruce producing the potent anti-insectan compound rugulosin.</title>
        <authorList>
            <consortium name="DOE Joint Genome Institute"/>
            <person name="Walker A.K."/>
            <person name="Frasz S.L."/>
            <person name="Seifert K.A."/>
            <person name="Miller J.D."/>
            <person name="Mondo S.J."/>
            <person name="Labutti K."/>
            <person name="Lipzen A."/>
            <person name="Dockter R."/>
            <person name="Kennedy M."/>
            <person name="Grigoriev I.V."/>
            <person name="Spatafora J.W."/>
        </authorList>
    </citation>
    <scope>NUCLEOTIDE SEQUENCE [LARGE SCALE GENOMIC DNA]</scope>
    <source>
        <strain evidence="9 10">CBS 120377</strain>
    </source>
</reference>
<dbReference type="InterPro" id="IPR036259">
    <property type="entry name" value="MFS_trans_sf"/>
</dbReference>
<feature type="transmembrane region" description="Helical" evidence="7">
    <location>
        <begin position="433"/>
        <end position="454"/>
    </location>
</feature>
<dbReference type="AlphaFoldDB" id="A0A194XAI9"/>
<feature type="transmembrane region" description="Helical" evidence="7">
    <location>
        <begin position="150"/>
        <end position="172"/>
    </location>
</feature>
<keyword evidence="10" id="KW-1185">Reference proteome</keyword>
<feature type="region of interest" description="Disordered" evidence="6">
    <location>
        <begin position="267"/>
        <end position="295"/>
    </location>
</feature>
<evidence type="ECO:0000256" key="3">
    <source>
        <dbReference type="ARBA" id="ARBA00022692"/>
    </source>
</evidence>
<dbReference type="OrthoDB" id="10262656at2759"/>
<feature type="transmembrane region" description="Helical" evidence="7">
    <location>
        <begin position="117"/>
        <end position="138"/>
    </location>
</feature>
<dbReference type="InParanoid" id="A0A194XAI9"/>
<name>A0A194XAI9_MOLSC</name>
<evidence type="ECO:0000313" key="10">
    <source>
        <dbReference type="Proteomes" id="UP000070700"/>
    </source>
</evidence>
<dbReference type="KEGG" id="psco:LY89DRAFT_73422"/>
<keyword evidence="5 7" id="KW-0472">Membrane</keyword>
<feature type="transmembrane region" description="Helical" evidence="7">
    <location>
        <begin position="371"/>
        <end position="394"/>
    </location>
</feature>
<protein>
    <submittedName>
        <fullName evidence="9">MFS multidrug transporter-like protein</fullName>
    </submittedName>
</protein>
<dbReference type="GeneID" id="28829619"/>
<evidence type="ECO:0000256" key="5">
    <source>
        <dbReference type="ARBA" id="ARBA00023136"/>
    </source>
</evidence>
<feature type="transmembrane region" description="Helical" evidence="7">
    <location>
        <begin position="501"/>
        <end position="518"/>
    </location>
</feature>
<evidence type="ECO:0000313" key="9">
    <source>
        <dbReference type="EMBL" id="KUJ17185.1"/>
    </source>
</evidence>
<dbReference type="SUPFAM" id="SSF103473">
    <property type="entry name" value="MFS general substrate transporter"/>
    <property type="match status" value="1"/>
</dbReference>
<feature type="domain" description="Major facilitator superfamily (MFS) profile" evidence="8">
    <location>
        <begin position="20"/>
        <end position="525"/>
    </location>
</feature>
<dbReference type="CDD" id="cd17330">
    <property type="entry name" value="MFS_SLC46_TetA_like"/>
    <property type="match status" value="1"/>
</dbReference>
<feature type="transmembrane region" description="Helical" evidence="7">
    <location>
        <begin position="461"/>
        <end position="481"/>
    </location>
</feature>
<dbReference type="Pfam" id="PF07690">
    <property type="entry name" value="MFS_1"/>
    <property type="match status" value="1"/>
</dbReference>
<evidence type="ECO:0000256" key="4">
    <source>
        <dbReference type="ARBA" id="ARBA00022989"/>
    </source>
</evidence>
<evidence type="ECO:0000256" key="6">
    <source>
        <dbReference type="SAM" id="MobiDB-lite"/>
    </source>
</evidence>
<dbReference type="InterPro" id="IPR011701">
    <property type="entry name" value="MFS"/>
</dbReference>
<keyword evidence="3 7" id="KW-0812">Transmembrane</keyword>
<sequence>MSGVQYTGSRKGTPPFPTRQMTILALCRICEPIAFMSIFPYVYYMIKDFGITKNDSEISVYAGMVTSAFAFAEFSSGVAWGRLSDRIGRKPVLLTGLAGTALSMLIFGFAPSFPVALLARALGGLLNGNIGVLQTTVAEMVTVKEHQPRAYTIMPFVWCLGSILGPTLGGALARPVLGYPTIFAAGTIWDRFPYLLPNLVCTVIVSCGVVIGILFLEETHAEKKFRHDPGLAAGKWILSKFTRCAANLKASRSEKVEDLDEIRALLGEEQPPPGYRTAEGSPKLPSTPSPEPQESLDLNASHMVTRSKPAATNAFTRQVVLNIVGYGILAYHTMTFDAMLPTLLSTPPPENPEWNLPFKFVSGYGLSPKEIGVIMSVQGIYSMFATIVLFPIIVRRLSALGLFRLIALSYPILYMTTPYFVLLPDSMRMAGVYALVVWKCTFATLAYPSNAILLTNSAPSLLMLGTINGVAASTASLSRAFGPTVSGFLFSAGLGLGYSGLAWWCSAVIAVAGAIISLSMTDKGGRMDVDEKSDEEQEASFEDHILDHNALDSAIVAAEPRSETDTIEQTIK</sequence>
<dbReference type="GO" id="GO:0016020">
    <property type="term" value="C:membrane"/>
    <property type="evidence" value="ECO:0007669"/>
    <property type="project" value="UniProtKB-SubCell"/>
</dbReference>
<dbReference type="RefSeq" id="XP_018071540.1">
    <property type="nucleotide sequence ID" value="XM_018219893.1"/>
</dbReference>
<evidence type="ECO:0000256" key="7">
    <source>
        <dbReference type="SAM" id="Phobius"/>
    </source>
</evidence>
<evidence type="ECO:0000256" key="2">
    <source>
        <dbReference type="ARBA" id="ARBA00022448"/>
    </source>
</evidence>
<dbReference type="GO" id="GO:0022857">
    <property type="term" value="F:transmembrane transporter activity"/>
    <property type="evidence" value="ECO:0007669"/>
    <property type="project" value="InterPro"/>
</dbReference>
<proteinExistence type="predicted"/>
<keyword evidence="2" id="KW-0813">Transport</keyword>
<dbReference type="InterPro" id="IPR020846">
    <property type="entry name" value="MFS_dom"/>
</dbReference>
<feature type="transmembrane region" description="Helical" evidence="7">
    <location>
        <begin position="315"/>
        <end position="334"/>
    </location>
</feature>
<dbReference type="Proteomes" id="UP000070700">
    <property type="component" value="Unassembled WGS sequence"/>
</dbReference>
<feature type="transmembrane region" description="Helical" evidence="7">
    <location>
        <begin position="92"/>
        <end position="111"/>
    </location>
</feature>
<keyword evidence="4 7" id="KW-1133">Transmembrane helix</keyword>
<feature type="transmembrane region" description="Helical" evidence="7">
    <location>
        <begin position="21"/>
        <end position="46"/>
    </location>
</feature>
<dbReference type="FunCoup" id="A0A194XAI9">
    <property type="interactions" value="72"/>
</dbReference>
<feature type="transmembrane region" description="Helical" evidence="7">
    <location>
        <begin position="58"/>
        <end position="80"/>
    </location>
</feature>
<comment type="subcellular location">
    <subcellularLocation>
        <location evidence="1">Membrane</location>
        <topology evidence="1">Multi-pass membrane protein</topology>
    </subcellularLocation>
</comment>
<feature type="transmembrane region" description="Helical" evidence="7">
    <location>
        <begin position="401"/>
        <end position="421"/>
    </location>
</feature>
<evidence type="ECO:0000256" key="1">
    <source>
        <dbReference type="ARBA" id="ARBA00004141"/>
    </source>
</evidence>